<feature type="domain" description="Elongation factor P C-terminal" evidence="2">
    <location>
        <begin position="143"/>
        <end position="198"/>
    </location>
</feature>
<evidence type="ECO:0000259" key="2">
    <source>
        <dbReference type="SMART" id="SM00841"/>
    </source>
</evidence>
<dbReference type="Pfam" id="PF08207">
    <property type="entry name" value="EFP_N"/>
    <property type="match status" value="1"/>
</dbReference>
<dbReference type="SUPFAM" id="SSF50249">
    <property type="entry name" value="Nucleic acid-binding proteins"/>
    <property type="match status" value="1"/>
</dbReference>
<evidence type="ECO:0000313" key="4">
    <source>
        <dbReference type="Proteomes" id="UP000176355"/>
    </source>
</evidence>
<evidence type="ECO:0000313" key="3">
    <source>
        <dbReference type="EMBL" id="OHA43073.1"/>
    </source>
</evidence>
<dbReference type="Proteomes" id="UP000176355">
    <property type="component" value="Unassembled WGS sequence"/>
</dbReference>
<dbReference type="STRING" id="1802333.A3G03_00950"/>
<dbReference type="SUPFAM" id="SSF50104">
    <property type="entry name" value="Translation proteins SH3-like domain"/>
    <property type="match status" value="1"/>
</dbReference>
<proteinExistence type="inferred from homology"/>
<name>A0A1G2P484_9BACT</name>
<dbReference type="GO" id="GO:0043043">
    <property type="term" value="P:peptide biosynthetic process"/>
    <property type="evidence" value="ECO:0007669"/>
    <property type="project" value="InterPro"/>
</dbReference>
<dbReference type="Gene3D" id="2.30.30.30">
    <property type="match status" value="1"/>
</dbReference>
<comment type="similarity">
    <text evidence="1">Belongs to the elongation factor P family.</text>
</comment>
<dbReference type="FunFam" id="2.40.50.140:FF:000004">
    <property type="entry name" value="Elongation factor P"/>
    <property type="match status" value="1"/>
</dbReference>
<reference evidence="3 4" key="1">
    <citation type="journal article" date="2016" name="Nat. Commun.">
        <title>Thousands of microbial genomes shed light on interconnected biogeochemical processes in an aquifer system.</title>
        <authorList>
            <person name="Anantharaman K."/>
            <person name="Brown C.T."/>
            <person name="Hug L.A."/>
            <person name="Sharon I."/>
            <person name="Castelle C.J."/>
            <person name="Probst A.J."/>
            <person name="Thomas B.C."/>
            <person name="Singh A."/>
            <person name="Wilkins M.J."/>
            <person name="Karaoz U."/>
            <person name="Brodie E.L."/>
            <person name="Williams K.H."/>
            <person name="Hubbard S.S."/>
            <person name="Banfield J.F."/>
        </authorList>
    </citation>
    <scope>NUCLEOTIDE SEQUENCE [LARGE SCALE GENOMIC DNA]</scope>
</reference>
<comment type="caution">
    <text evidence="3">The sequence shown here is derived from an EMBL/GenBank/DDBJ whole genome shotgun (WGS) entry which is preliminary data.</text>
</comment>
<accession>A0A1G2P484</accession>
<dbReference type="InterPro" id="IPR008991">
    <property type="entry name" value="Translation_prot_SH3-like_sf"/>
</dbReference>
<dbReference type="GO" id="GO:0005829">
    <property type="term" value="C:cytosol"/>
    <property type="evidence" value="ECO:0007669"/>
    <property type="project" value="UniProtKB-ARBA"/>
</dbReference>
<organism evidence="3 4">
    <name type="scientific">Candidatus Taylorbacteria bacterium RIFCSPLOWO2_12_FULL_44_15c</name>
    <dbReference type="NCBI Taxonomy" id="1802333"/>
    <lineage>
        <taxon>Bacteria</taxon>
        <taxon>Candidatus Tayloriibacteriota</taxon>
    </lineage>
</organism>
<dbReference type="PANTHER" id="PTHR30053:SF12">
    <property type="entry name" value="ELONGATION FACTOR P (EF-P) FAMILY PROTEIN"/>
    <property type="match status" value="1"/>
</dbReference>
<dbReference type="Pfam" id="PF09285">
    <property type="entry name" value="Elong-fact-P_C"/>
    <property type="match status" value="1"/>
</dbReference>
<dbReference type="SMART" id="SM00841">
    <property type="entry name" value="Elong-fact-P_C"/>
    <property type="match status" value="1"/>
</dbReference>
<dbReference type="PANTHER" id="PTHR30053">
    <property type="entry name" value="ELONGATION FACTOR P"/>
    <property type="match status" value="1"/>
</dbReference>
<dbReference type="InterPro" id="IPR014722">
    <property type="entry name" value="Rib_uL2_dom2"/>
</dbReference>
<dbReference type="CDD" id="cd05794">
    <property type="entry name" value="S1_EF-P_repeat_2"/>
    <property type="match status" value="1"/>
</dbReference>
<gene>
    <name evidence="3" type="ORF">A3G03_00950</name>
</gene>
<dbReference type="Gene3D" id="2.40.50.140">
    <property type="entry name" value="Nucleic acid-binding proteins"/>
    <property type="match status" value="2"/>
</dbReference>
<dbReference type="PIRSF" id="PIRSF005901">
    <property type="entry name" value="EF-P"/>
    <property type="match status" value="1"/>
</dbReference>
<dbReference type="AlphaFoldDB" id="A0A1G2P484"/>
<protein>
    <recommendedName>
        <fullName evidence="2">Elongation factor P C-terminal domain-containing protein</fullName>
    </recommendedName>
</protein>
<dbReference type="InterPro" id="IPR013185">
    <property type="entry name" value="Transl_elong_KOW-like"/>
</dbReference>
<sequence length="199" mass="22260">MLNYNEILPKKFIVLDGAPYEVLDAHIFRMQQRKPVNQTKLKNLITGKTTDYTFHQQDKMDEADLQKKEAKYLYNNKGEWWFCEPKNPANRFKLEIAQIGNGGKFLKTNAVVELLAFDPDSTSPAANTGAKEKIIGVKLPIKMELKVTEAPPAVKGDTSKGASKIVKLETGAEVSAPLFINEGDTIRVNTETGEYVERA</sequence>
<evidence type="ECO:0000256" key="1">
    <source>
        <dbReference type="ARBA" id="ARBA00009479"/>
    </source>
</evidence>
<dbReference type="InterPro" id="IPR012340">
    <property type="entry name" value="NA-bd_OB-fold"/>
</dbReference>
<dbReference type="EMBL" id="MHSL01000033">
    <property type="protein sequence ID" value="OHA43073.1"/>
    <property type="molecule type" value="Genomic_DNA"/>
</dbReference>
<dbReference type="InterPro" id="IPR020599">
    <property type="entry name" value="Transl_elong_fac_P/YeiP"/>
</dbReference>
<dbReference type="InterPro" id="IPR015365">
    <property type="entry name" value="Elong-fact-P_C"/>
</dbReference>
<dbReference type="GO" id="GO:0003746">
    <property type="term" value="F:translation elongation factor activity"/>
    <property type="evidence" value="ECO:0007669"/>
    <property type="project" value="TreeGrafter"/>
</dbReference>